<dbReference type="PROSITE" id="PS50893">
    <property type="entry name" value="ABC_TRANSPORTER_2"/>
    <property type="match status" value="1"/>
</dbReference>
<dbReference type="RefSeq" id="WP_156743091.1">
    <property type="nucleotide sequence ID" value="NZ_CACRYJ010000063.1"/>
</dbReference>
<evidence type="ECO:0000256" key="4">
    <source>
        <dbReference type="ARBA" id="ARBA00022840"/>
    </source>
</evidence>
<dbReference type="SUPFAM" id="SSF52540">
    <property type="entry name" value="P-loop containing nucleoside triphosphate hydrolases"/>
    <property type="match status" value="1"/>
</dbReference>
<evidence type="ECO:0000313" key="6">
    <source>
        <dbReference type="EMBL" id="VZO39788.1"/>
    </source>
</evidence>
<keyword evidence="7" id="KW-1185">Reference proteome</keyword>
<dbReference type="AlphaFoldDB" id="A0A7M4DQP4"/>
<organism evidence="6 7">
    <name type="scientific">Occultella aeris</name>
    <dbReference type="NCBI Taxonomy" id="2761496"/>
    <lineage>
        <taxon>Bacteria</taxon>
        <taxon>Bacillati</taxon>
        <taxon>Actinomycetota</taxon>
        <taxon>Actinomycetes</taxon>
        <taxon>Micrococcales</taxon>
        <taxon>Ruaniaceae</taxon>
        <taxon>Occultella</taxon>
    </lineage>
</organism>
<dbReference type="InterPro" id="IPR017871">
    <property type="entry name" value="ABC_transporter-like_CS"/>
</dbReference>
<protein>
    <submittedName>
        <fullName evidence="6">Glutamine transport ATP-binding protein GlnQ</fullName>
    </submittedName>
</protein>
<evidence type="ECO:0000313" key="7">
    <source>
        <dbReference type="Proteomes" id="UP000419743"/>
    </source>
</evidence>
<evidence type="ECO:0000256" key="2">
    <source>
        <dbReference type="ARBA" id="ARBA00022448"/>
    </source>
</evidence>
<comment type="similarity">
    <text evidence="1">Belongs to the ABC transporter superfamily.</text>
</comment>
<dbReference type="SMART" id="SM00382">
    <property type="entry name" value="AAA"/>
    <property type="match status" value="1"/>
</dbReference>
<keyword evidence="2" id="KW-0813">Transport</keyword>
<proteinExistence type="inferred from homology"/>
<accession>A0A7M4DQP4</accession>
<dbReference type="InterPro" id="IPR027417">
    <property type="entry name" value="P-loop_NTPase"/>
</dbReference>
<keyword evidence="4 6" id="KW-0067">ATP-binding</keyword>
<dbReference type="Gene3D" id="3.40.50.300">
    <property type="entry name" value="P-loop containing nucleotide triphosphate hydrolases"/>
    <property type="match status" value="1"/>
</dbReference>
<dbReference type="GO" id="GO:0016887">
    <property type="term" value="F:ATP hydrolysis activity"/>
    <property type="evidence" value="ECO:0007669"/>
    <property type="project" value="InterPro"/>
</dbReference>
<dbReference type="PROSITE" id="PS00211">
    <property type="entry name" value="ABC_TRANSPORTER_1"/>
    <property type="match status" value="1"/>
</dbReference>
<evidence type="ECO:0000256" key="3">
    <source>
        <dbReference type="ARBA" id="ARBA00022741"/>
    </source>
</evidence>
<dbReference type="InterPro" id="IPR003593">
    <property type="entry name" value="AAA+_ATPase"/>
</dbReference>
<reference evidence="6 7" key="1">
    <citation type="submission" date="2019-11" db="EMBL/GenBank/DDBJ databases">
        <authorList>
            <person name="Criscuolo A."/>
        </authorList>
    </citation>
    <scope>NUCLEOTIDE SEQUENCE [LARGE SCALE GENOMIC DNA]</scope>
    <source>
        <strain evidence="6">CIP111667</strain>
    </source>
</reference>
<feature type="domain" description="ABC transporter" evidence="5">
    <location>
        <begin position="5"/>
        <end position="240"/>
    </location>
</feature>
<keyword evidence="3" id="KW-0547">Nucleotide-binding</keyword>
<gene>
    <name evidence="6" type="primary">glnQ_6</name>
    <name evidence="6" type="ORF">HALOF300_04485</name>
</gene>
<dbReference type="PANTHER" id="PTHR42734:SF5">
    <property type="entry name" value="IRON TRANSPORT SYSTEM ATP-BINDING PROTEIN HI_0361-RELATED"/>
    <property type="match status" value="1"/>
</dbReference>
<dbReference type="InterPro" id="IPR050153">
    <property type="entry name" value="Metal_Ion_Import_ABC"/>
</dbReference>
<dbReference type="GO" id="GO:0005524">
    <property type="term" value="F:ATP binding"/>
    <property type="evidence" value="ECO:0007669"/>
    <property type="project" value="UniProtKB-KW"/>
</dbReference>
<comment type="caution">
    <text evidence="6">The sequence shown here is derived from an EMBL/GenBank/DDBJ whole genome shotgun (WGS) entry which is preliminary data.</text>
</comment>
<dbReference type="InterPro" id="IPR003439">
    <property type="entry name" value="ABC_transporter-like_ATP-bd"/>
</dbReference>
<name>A0A7M4DQP4_9MICO</name>
<dbReference type="EMBL" id="CACRYJ010000063">
    <property type="protein sequence ID" value="VZO39788.1"/>
    <property type="molecule type" value="Genomic_DNA"/>
</dbReference>
<dbReference type="Proteomes" id="UP000419743">
    <property type="component" value="Unassembled WGS sequence"/>
</dbReference>
<dbReference type="PANTHER" id="PTHR42734">
    <property type="entry name" value="METAL TRANSPORT SYSTEM ATP-BINDING PROTEIN TM_0124-RELATED"/>
    <property type="match status" value="1"/>
</dbReference>
<evidence type="ECO:0000256" key="1">
    <source>
        <dbReference type="ARBA" id="ARBA00005417"/>
    </source>
</evidence>
<evidence type="ECO:0000259" key="5">
    <source>
        <dbReference type="PROSITE" id="PS50893"/>
    </source>
</evidence>
<sequence>MSDLISVTDLRVDLGSATILRGIDLTVGEGEVVALLGANGSGKSTLMRAMLGLVPISGGDASLFGISVRNQRRQVPWPRVGYVPQRASVGSGIPATALEVVLTGLLNDRRWHVPRGGRTRALDALAAVDLADRANSPLHQLSGGQQQRVAIARALVRAPDLLLLDEPMAGVDRPTQATFARLLTTLQSEGTTVGIVLHELGPIRPLIQRCVVLRHGVIAHDGGAPAPAPGHGAADHEHVHLDHGRHEPTDVHETVTPRSLP</sequence>
<dbReference type="Pfam" id="PF00005">
    <property type="entry name" value="ABC_tran"/>
    <property type="match status" value="1"/>
</dbReference>